<keyword evidence="2" id="KW-1185">Reference proteome</keyword>
<accession>A0A660LEH6</accession>
<proteinExistence type="predicted"/>
<organism evidence="1 2">
    <name type="scientific">Solirubrobacter pauli</name>
    <dbReference type="NCBI Taxonomy" id="166793"/>
    <lineage>
        <taxon>Bacteria</taxon>
        <taxon>Bacillati</taxon>
        <taxon>Actinomycetota</taxon>
        <taxon>Thermoleophilia</taxon>
        <taxon>Solirubrobacterales</taxon>
        <taxon>Solirubrobacteraceae</taxon>
        <taxon>Solirubrobacter</taxon>
    </lineage>
</organism>
<name>A0A660LEH6_9ACTN</name>
<reference evidence="1 2" key="1">
    <citation type="submission" date="2018-10" db="EMBL/GenBank/DDBJ databases">
        <title>Genomic Encyclopedia of Archaeal and Bacterial Type Strains, Phase II (KMG-II): from individual species to whole genera.</title>
        <authorList>
            <person name="Goeker M."/>
        </authorList>
    </citation>
    <scope>NUCLEOTIDE SEQUENCE [LARGE SCALE GENOMIC DNA]</scope>
    <source>
        <strain evidence="1 2">DSM 14954</strain>
    </source>
</reference>
<dbReference type="AlphaFoldDB" id="A0A660LEH6"/>
<dbReference type="Proteomes" id="UP000278962">
    <property type="component" value="Unassembled WGS sequence"/>
</dbReference>
<comment type="caution">
    <text evidence="1">The sequence shown here is derived from an EMBL/GenBank/DDBJ whole genome shotgun (WGS) entry which is preliminary data.</text>
</comment>
<sequence>MSAAGERRQLGRYELPDGTQRILCAQRINGRVAISDVPDADEGRVYLVERHVESRAAMQGLVDAYIEDAMQRGEPAALAPTWAGV</sequence>
<evidence type="ECO:0000313" key="1">
    <source>
        <dbReference type="EMBL" id="RKQ92979.1"/>
    </source>
</evidence>
<dbReference type="EMBL" id="RBIL01000001">
    <property type="protein sequence ID" value="RKQ92979.1"/>
    <property type="molecule type" value="Genomic_DNA"/>
</dbReference>
<protein>
    <submittedName>
        <fullName evidence="1">Uncharacterized protein</fullName>
    </submittedName>
</protein>
<dbReference type="RefSeq" id="WP_121250745.1">
    <property type="nucleotide sequence ID" value="NZ_RBIL01000001.1"/>
</dbReference>
<gene>
    <name evidence="1" type="ORF">C8N24_2836</name>
</gene>
<evidence type="ECO:0000313" key="2">
    <source>
        <dbReference type="Proteomes" id="UP000278962"/>
    </source>
</evidence>